<dbReference type="Pfam" id="PF00571">
    <property type="entry name" value="CBS"/>
    <property type="match status" value="2"/>
</dbReference>
<dbReference type="PANTHER" id="PTHR43080">
    <property type="entry name" value="CBS DOMAIN-CONTAINING PROTEIN CBSX3, MITOCHONDRIAL"/>
    <property type="match status" value="1"/>
</dbReference>
<feature type="domain" description="CBS" evidence="5">
    <location>
        <begin position="8"/>
        <end position="65"/>
    </location>
</feature>
<dbReference type="AlphaFoldDB" id="A0A1F2PBL0"/>
<dbReference type="GO" id="GO:0009086">
    <property type="term" value="P:methionine biosynthetic process"/>
    <property type="evidence" value="ECO:0007669"/>
    <property type="project" value="UniProtKB-KW"/>
</dbReference>
<dbReference type="SMART" id="SM00116">
    <property type="entry name" value="CBS"/>
    <property type="match status" value="2"/>
</dbReference>
<accession>A0A1F2PBL0</accession>
<gene>
    <name evidence="6" type="ORF">SCAL_000485</name>
</gene>
<keyword evidence="3" id="KW-0486">Methionine biosynthesis</keyword>
<keyword evidence="2 4" id="KW-0129">CBS domain</keyword>
<keyword evidence="7" id="KW-1185">Reference proteome</keyword>
<evidence type="ECO:0000256" key="1">
    <source>
        <dbReference type="ARBA" id="ARBA00022605"/>
    </source>
</evidence>
<reference evidence="6" key="1">
    <citation type="submission" date="2016-05" db="EMBL/GenBank/DDBJ databases">
        <title>Microbial consortia oxidize butane by reversing methanogenesis.</title>
        <authorList>
            <person name="Laso-Perez R."/>
            <person name="Richter M."/>
            <person name="Wegener G."/>
            <person name="Musat F."/>
        </authorList>
    </citation>
    <scope>NUCLEOTIDE SEQUENCE [LARGE SCALE GENOMIC DNA]</scope>
    <source>
        <strain evidence="6">BOX2</strain>
    </source>
</reference>
<proteinExistence type="predicted"/>
<dbReference type="InterPro" id="IPR046342">
    <property type="entry name" value="CBS_dom_sf"/>
</dbReference>
<name>A0A1F2PBL0_9EURY</name>
<dbReference type="Proteomes" id="UP000186940">
    <property type="component" value="Unassembled WGS sequence"/>
</dbReference>
<evidence type="ECO:0000256" key="4">
    <source>
        <dbReference type="PROSITE-ProRule" id="PRU00703"/>
    </source>
</evidence>
<keyword evidence="1" id="KW-0028">Amino-acid biosynthesis</keyword>
<evidence type="ECO:0000313" key="6">
    <source>
        <dbReference type="EMBL" id="OFV68809.1"/>
    </source>
</evidence>
<dbReference type="STRING" id="1838285.SCAL_000485"/>
<evidence type="ECO:0000313" key="7">
    <source>
        <dbReference type="Proteomes" id="UP000186940"/>
    </source>
</evidence>
<evidence type="ECO:0000256" key="3">
    <source>
        <dbReference type="ARBA" id="ARBA00023167"/>
    </source>
</evidence>
<evidence type="ECO:0000259" key="5">
    <source>
        <dbReference type="PROSITE" id="PS51371"/>
    </source>
</evidence>
<comment type="caution">
    <text evidence="6">The sequence shown here is derived from an EMBL/GenBank/DDBJ whole genome shotgun (WGS) entry which is preliminary data.</text>
</comment>
<feature type="domain" description="CBS" evidence="5">
    <location>
        <begin position="73"/>
        <end position="128"/>
    </location>
</feature>
<dbReference type="PROSITE" id="PS51371">
    <property type="entry name" value="CBS"/>
    <property type="match status" value="2"/>
</dbReference>
<sequence>MMKVKDVMSAPIITEDGDTTVDIGASILEAMGVGSLVVTEKGVPVGIVTERDMALKVLSKNRPASEVKLKEIMSSPLVTVNADASIDDAGKLMADKGVRRLLVLDDGEIIGIVTVRDLLTRKPELVEKIYPTVKTPASPYRLAHIEDRLRHCVYILRTESDEVAASKCTEVIEGIEKELESLVSYYEKDEELKEILTKVEAIAKKVKSEGSAAIPDARAEFDALLTDLRRIIRWRRISPGTTLGGELPFPSRRSRLK</sequence>
<dbReference type="SUPFAM" id="SSF54631">
    <property type="entry name" value="CBS-domain pair"/>
    <property type="match status" value="1"/>
</dbReference>
<dbReference type="InterPro" id="IPR051257">
    <property type="entry name" value="Diverse_CBS-Domain"/>
</dbReference>
<protein>
    <submittedName>
        <fullName evidence="6">Cystathionine beta-synthase, core domain protein</fullName>
    </submittedName>
</protein>
<dbReference type="PANTHER" id="PTHR43080:SF2">
    <property type="entry name" value="CBS DOMAIN-CONTAINING PROTEIN"/>
    <property type="match status" value="1"/>
</dbReference>
<dbReference type="Gene3D" id="3.10.580.10">
    <property type="entry name" value="CBS-domain"/>
    <property type="match status" value="1"/>
</dbReference>
<dbReference type="EMBL" id="LYOS01000001">
    <property type="protein sequence ID" value="OFV68809.1"/>
    <property type="molecule type" value="Genomic_DNA"/>
</dbReference>
<dbReference type="InterPro" id="IPR000644">
    <property type="entry name" value="CBS_dom"/>
</dbReference>
<evidence type="ECO:0000256" key="2">
    <source>
        <dbReference type="ARBA" id="ARBA00023122"/>
    </source>
</evidence>
<organism evidence="6 7">
    <name type="scientific">Candidatus Syntropharchaeum caldarium</name>
    <dbReference type="NCBI Taxonomy" id="1838285"/>
    <lineage>
        <taxon>Archaea</taxon>
        <taxon>Methanobacteriati</taxon>
        <taxon>Methanobacteriota</taxon>
        <taxon>Stenosarchaea group</taxon>
        <taxon>Methanomicrobia</taxon>
        <taxon>Methanosarcinales</taxon>
        <taxon>ANME-2 cluster</taxon>
        <taxon>Candidatus Syntropharchaeum</taxon>
    </lineage>
</organism>